<dbReference type="PROSITE" id="PS51257">
    <property type="entry name" value="PROKAR_LIPOPROTEIN"/>
    <property type="match status" value="1"/>
</dbReference>
<proteinExistence type="predicted"/>
<reference evidence="1" key="2">
    <citation type="submission" date="2015-07" db="EMBL/GenBank/DDBJ databases">
        <title>Plasmids, circular viruses and viroids from rat gut.</title>
        <authorList>
            <person name="Jorgensen T.J."/>
            <person name="Hansen M.A."/>
            <person name="Xu Z."/>
            <person name="Tabak M.A."/>
            <person name="Sorensen S.J."/>
            <person name="Hansen L.H."/>
        </authorList>
    </citation>
    <scope>NUCLEOTIDE SEQUENCE</scope>
    <source>
        <strain evidence="1">RGFK1762</strain>
    </source>
</reference>
<name>A0A0H5Q8W5_9ZZZZ</name>
<organism evidence="1">
    <name type="scientific">uncultured prokaryote</name>
    <dbReference type="NCBI Taxonomy" id="198431"/>
    <lineage>
        <taxon>unclassified sequences</taxon>
        <taxon>environmental samples</taxon>
    </lineage>
</organism>
<dbReference type="AlphaFoldDB" id="A0A0H5Q8W5"/>
<sequence length="114" mass="11981">MGKQVQAVGNGSLLSIACAALPKGCPRIERPSSYSSGLRRSAWPVQPIPKQFHSVKMIPHGAGGQMFMSCVIAVYMCSADLLRPVRSGFVLLYVLYDGDQAANGSPAAGFAAVP</sequence>
<evidence type="ECO:0000313" key="1">
    <source>
        <dbReference type="EMBL" id="CRY97819.1"/>
    </source>
</evidence>
<dbReference type="EMBL" id="LN854263">
    <property type="protein sequence ID" value="CRY97819.1"/>
    <property type="molecule type" value="Genomic_DNA"/>
</dbReference>
<protein>
    <submittedName>
        <fullName evidence="1">Uncharacterized protein</fullName>
    </submittedName>
</protein>
<reference evidence="1" key="1">
    <citation type="submission" date="2015-06" db="EMBL/GenBank/DDBJ databases">
        <authorList>
            <person name="Joergensen T."/>
        </authorList>
    </citation>
    <scope>NUCLEOTIDE SEQUENCE</scope>
    <source>
        <strain evidence="1">RGFK1762</strain>
    </source>
</reference>
<accession>A0A0H5Q8W5</accession>